<comment type="similarity">
    <text evidence="1">Belongs to the thioesterase family.</text>
</comment>
<reference evidence="3 4" key="1">
    <citation type="submission" date="2024-09" db="EMBL/GenBank/DDBJ databases">
        <title>The Natural Products Discovery Center: Release of the First 8490 Sequenced Strains for Exploring Actinobacteria Biosynthetic Diversity.</title>
        <authorList>
            <person name="Kalkreuter E."/>
            <person name="Kautsar S.A."/>
            <person name="Yang D."/>
            <person name="Bader C.D."/>
            <person name="Teijaro C.N."/>
            <person name="Fluegel L."/>
            <person name="Davis C.M."/>
            <person name="Simpson J.R."/>
            <person name="Lauterbach L."/>
            <person name="Steele A.D."/>
            <person name="Gui C."/>
            <person name="Meng S."/>
            <person name="Li G."/>
            <person name="Viehrig K."/>
            <person name="Ye F."/>
            <person name="Su P."/>
            <person name="Kiefer A.F."/>
            <person name="Nichols A."/>
            <person name="Cepeda A.J."/>
            <person name="Yan W."/>
            <person name="Fan B."/>
            <person name="Jiang Y."/>
            <person name="Adhikari A."/>
            <person name="Zheng C.-J."/>
            <person name="Schuster L."/>
            <person name="Cowan T.M."/>
            <person name="Smanski M.J."/>
            <person name="Chevrette M.G."/>
            <person name="De Carvalho L.P.S."/>
            <person name="Shen B."/>
        </authorList>
    </citation>
    <scope>NUCLEOTIDE SEQUENCE [LARGE SCALE GENOMIC DNA]</scope>
    <source>
        <strain evidence="3 4">NPDC058546</strain>
    </source>
</reference>
<accession>A0ABW6EJZ3</accession>
<evidence type="ECO:0000256" key="1">
    <source>
        <dbReference type="ARBA" id="ARBA00007169"/>
    </source>
</evidence>
<evidence type="ECO:0000313" key="4">
    <source>
        <dbReference type="Proteomes" id="UP001598251"/>
    </source>
</evidence>
<name>A0ABW6EJZ3_9ACTN</name>
<protein>
    <submittedName>
        <fullName evidence="3">Thioesterase II family protein</fullName>
    </submittedName>
</protein>
<dbReference type="InterPro" id="IPR012223">
    <property type="entry name" value="TEII"/>
</dbReference>
<dbReference type="SUPFAM" id="SSF53474">
    <property type="entry name" value="alpha/beta-Hydrolases"/>
    <property type="match status" value="1"/>
</dbReference>
<feature type="domain" description="Thioesterase" evidence="2">
    <location>
        <begin position="24"/>
        <end position="249"/>
    </location>
</feature>
<dbReference type="EMBL" id="JBHXOF010000014">
    <property type="protein sequence ID" value="MFD4215611.1"/>
    <property type="molecule type" value="Genomic_DNA"/>
</dbReference>
<dbReference type="Gene3D" id="3.40.50.1820">
    <property type="entry name" value="alpha/beta hydrolase"/>
    <property type="match status" value="1"/>
</dbReference>
<dbReference type="PANTHER" id="PTHR11487:SF0">
    <property type="entry name" value="S-ACYL FATTY ACID SYNTHASE THIOESTERASE, MEDIUM CHAIN"/>
    <property type="match status" value="1"/>
</dbReference>
<dbReference type="PANTHER" id="PTHR11487">
    <property type="entry name" value="THIOESTERASE"/>
    <property type="match status" value="1"/>
</dbReference>
<dbReference type="Pfam" id="PF00975">
    <property type="entry name" value="Thioesterase"/>
    <property type="match status" value="1"/>
</dbReference>
<dbReference type="RefSeq" id="WP_280929263.1">
    <property type="nucleotide sequence ID" value="NZ_JBHXLY010000038.1"/>
</dbReference>
<organism evidence="3 4">
    <name type="scientific">Streptomyces sindenensis</name>
    <dbReference type="NCBI Taxonomy" id="67363"/>
    <lineage>
        <taxon>Bacteria</taxon>
        <taxon>Bacillati</taxon>
        <taxon>Actinomycetota</taxon>
        <taxon>Actinomycetes</taxon>
        <taxon>Kitasatosporales</taxon>
        <taxon>Streptomycetaceae</taxon>
        <taxon>Streptomyces</taxon>
    </lineage>
</organism>
<dbReference type="InterPro" id="IPR029058">
    <property type="entry name" value="AB_hydrolase_fold"/>
</dbReference>
<evidence type="ECO:0000259" key="2">
    <source>
        <dbReference type="Pfam" id="PF00975"/>
    </source>
</evidence>
<evidence type="ECO:0000313" key="3">
    <source>
        <dbReference type="EMBL" id="MFD4215611.1"/>
    </source>
</evidence>
<gene>
    <name evidence="3" type="ORF">ACFWSS_22305</name>
</gene>
<sequence length="257" mass="28566">MTTAPSEFDRWVLRPAPRSAPALRLICVPFAGSGPAAFQGWSGLLPDSVEPWLLRLPGRESRFREEPRTDVAMVVKEAVTVLGPALDGRPYALFGHSLGALIAFELARELRRSYGREPAHLSVSARAAPHLPLRHAVVHRLPDDLFLDALDVRFNAIPPAIRDEPQMRALYLPVLRADVTLLETYAYTPEAPLDCPITAYGGTEDPEFRGQELEAWSRHTAASHRLRMFPGGHFFLNSQRAGLVSDLTDDLYRAMIP</sequence>
<proteinExistence type="inferred from homology"/>
<keyword evidence="4" id="KW-1185">Reference proteome</keyword>
<comment type="caution">
    <text evidence="3">The sequence shown here is derived from an EMBL/GenBank/DDBJ whole genome shotgun (WGS) entry which is preliminary data.</text>
</comment>
<dbReference type="InterPro" id="IPR001031">
    <property type="entry name" value="Thioesterase"/>
</dbReference>
<dbReference type="Proteomes" id="UP001598251">
    <property type="component" value="Unassembled WGS sequence"/>
</dbReference>